<dbReference type="EMBL" id="MK072398">
    <property type="protein sequence ID" value="AYV84062.1"/>
    <property type="molecule type" value="Genomic_DNA"/>
</dbReference>
<accession>A0A3G5AAE9</accession>
<name>A0A3G5AAE9_9VIRU</name>
<organism evidence="1">
    <name type="scientific">Hyperionvirus sp</name>
    <dbReference type="NCBI Taxonomy" id="2487770"/>
    <lineage>
        <taxon>Viruses</taxon>
        <taxon>Varidnaviria</taxon>
        <taxon>Bamfordvirae</taxon>
        <taxon>Nucleocytoviricota</taxon>
        <taxon>Megaviricetes</taxon>
        <taxon>Imitervirales</taxon>
        <taxon>Mimiviridae</taxon>
        <taxon>Klosneuvirinae</taxon>
    </lineage>
</organism>
<gene>
    <name evidence="1" type="ORF">Hyperionvirus16_37</name>
</gene>
<evidence type="ECO:0000313" key="1">
    <source>
        <dbReference type="EMBL" id="AYV84062.1"/>
    </source>
</evidence>
<reference evidence="1" key="1">
    <citation type="submission" date="2018-10" db="EMBL/GenBank/DDBJ databases">
        <title>Hidden diversity of soil giant viruses.</title>
        <authorList>
            <person name="Schulz F."/>
            <person name="Alteio L."/>
            <person name="Goudeau D."/>
            <person name="Ryan E.M."/>
            <person name="Malmstrom R.R."/>
            <person name="Blanchard J."/>
            <person name="Woyke T."/>
        </authorList>
    </citation>
    <scope>NUCLEOTIDE SEQUENCE</scope>
    <source>
        <strain evidence="1">HYV1</strain>
    </source>
</reference>
<proteinExistence type="predicted"/>
<sequence>MSSVVIVGMLYSISRWVKFNCLSTSGPIEVFLSRDREHNGRHMISISVRLLFSSKLNFLRFVNFCNVVPLIMLLELKLSSSSCVIFSNIPAVVVDRHKEVKLIIAEISLRNTPYPESTP</sequence>
<protein>
    <submittedName>
        <fullName evidence="1">Uncharacterized protein</fullName>
    </submittedName>
</protein>